<sequence length="484" mass="49660">MMAGAALVVGGAGVASAEPVSKTGEVTGNSVLGNRLEFKRTVSEREVTHGDTVTITSEIIDSYGSSWFANTHSWIENNTPECLDYVEDTARWRAWPNTDFETPTTKPGEFKPSANAIRIDFPVRVSDPLVLEADYVVKCDAGNEVATGGMSWRGTYGSSDDNFKNFGPAIKVNRASVSQFFLAAPSALEVNEAATLTVDTNAPEGSDVIFEVDGQSLPAKVSGGKATATWTPSSAGTQTVTATLQQTGTHLGKSTQRTVSVAEQTVDSTLTINAPTDAQVGVVTQLSATVLPEGAGGTVTFTEQGEVIDSVPVPASGVVTVDWIPAAEGQRSIDAIFSGRTGVNGSTAIGKSVTVAPKAADMQSSTTTVSPVEITELGGTVVLTATVDPVAGGTVSFYDGATLIETVDVDANGVATYSWTPETEGERTVRAAYSGAGTVLPSAGTTTVVISSSSDTPEPGDPLEPGTPSDNSGSLGSLTGSLGS</sequence>
<protein>
    <submittedName>
        <fullName evidence="3">Ig-like domain repeat protein</fullName>
    </submittedName>
</protein>
<feature type="compositionally biased region" description="Low complexity" evidence="1">
    <location>
        <begin position="472"/>
        <end position="484"/>
    </location>
</feature>
<reference evidence="3" key="2">
    <citation type="journal article" date="2021" name="PeerJ">
        <title>Extensive microbial diversity within the chicken gut microbiome revealed by metagenomics and culture.</title>
        <authorList>
            <person name="Gilroy R."/>
            <person name="Ravi A."/>
            <person name="Getino M."/>
            <person name="Pursley I."/>
            <person name="Horton D.L."/>
            <person name="Alikhan N.F."/>
            <person name="Baker D."/>
            <person name="Gharbi K."/>
            <person name="Hall N."/>
            <person name="Watson M."/>
            <person name="Adriaenssens E.M."/>
            <person name="Foster-Nyarko E."/>
            <person name="Jarju S."/>
            <person name="Secka A."/>
            <person name="Antonio M."/>
            <person name="Oren A."/>
            <person name="Chaudhuri R.R."/>
            <person name="La Ragione R."/>
            <person name="Hildebrand F."/>
            <person name="Pallen M.J."/>
        </authorList>
    </citation>
    <scope>NUCLEOTIDE SEQUENCE</scope>
    <source>
        <strain evidence="3">ChiGjej1B1-24693</strain>
    </source>
</reference>
<dbReference type="Proteomes" id="UP000886842">
    <property type="component" value="Unassembled WGS sequence"/>
</dbReference>
<dbReference type="Gene3D" id="2.60.40.10">
    <property type="entry name" value="Immunoglobulins"/>
    <property type="match status" value="3"/>
</dbReference>
<evidence type="ECO:0000313" key="3">
    <source>
        <dbReference type="EMBL" id="HIT75368.1"/>
    </source>
</evidence>
<gene>
    <name evidence="3" type="ORF">IAA98_07280</name>
</gene>
<dbReference type="InterPro" id="IPR032109">
    <property type="entry name" value="Big_3_5"/>
</dbReference>
<comment type="caution">
    <text evidence="3">The sequence shown here is derived from an EMBL/GenBank/DDBJ whole genome shotgun (WGS) entry which is preliminary data.</text>
</comment>
<reference evidence="3" key="1">
    <citation type="submission" date="2020-10" db="EMBL/GenBank/DDBJ databases">
        <authorList>
            <person name="Gilroy R."/>
        </authorList>
    </citation>
    <scope>NUCLEOTIDE SEQUENCE</scope>
    <source>
        <strain evidence="3">ChiGjej1B1-24693</strain>
    </source>
</reference>
<evidence type="ECO:0000259" key="2">
    <source>
        <dbReference type="Pfam" id="PF16640"/>
    </source>
</evidence>
<feature type="region of interest" description="Disordered" evidence="1">
    <location>
        <begin position="448"/>
        <end position="484"/>
    </location>
</feature>
<name>A0A9D1GX37_9ACTN</name>
<evidence type="ECO:0000313" key="4">
    <source>
        <dbReference type="Proteomes" id="UP000886842"/>
    </source>
</evidence>
<accession>A0A9D1GX37</accession>
<dbReference type="AlphaFoldDB" id="A0A9D1GX37"/>
<proteinExistence type="predicted"/>
<feature type="domain" description="Bacterial Ig-like" evidence="2">
    <location>
        <begin position="273"/>
        <end position="356"/>
    </location>
</feature>
<feature type="domain" description="Bacterial Ig-like" evidence="2">
    <location>
        <begin position="369"/>
        <end position="449"/>
    </location>
</feature>
<dbReference type="EMBL" id="DVLP01000220">
    <property type="protein sequence ID" value="HIT75368.1"/>
    <property type="molecule type" value="Genomic_DNA"/>
</dbReference>
<evidence type="ECO:0000256" key="1">
    <source>
        <dbReference type="SAM" id="MobiDB-lite"/>
    </source>
</evidence>
<organism evidence="3 4">
    <name type="scientific">Candidatus Avipropionibacterium avicola</name>
    <dbReference type="NCBI Taxonomy" id="2840701"/>
    <lineage>
        <taxon>Bacteria</taxon>
        <taxon>Bacillati</taxon>
        <taxon>Actinomycetota</taxon>
        <taxon>Actinomycetes</taxon>
        <taxon>Propionibacteriales</taxon>
        <taxon>Propionibacteriaceae</taxon>
        <taxon>Propionibacteriaceae incertae sedis</taxon>
        <taxon>Candidatus Avipropionibacterium</taxon>
    </lineage>
</organism>
<dbReference type="InterPro" id="IPR013783">
    <property type="entry name" value="Ig-like_fold"/>
</dbReference>
<dbReference type="GO" id="GO:0005975">
    <property type="term" value="P:carbohydrate metabolic process"/>
    <property type="evidence" value="ECO:0007669"/>
    <property type="project" value="UniProtKB-ARBA"/>
</dbReference>
<dbReference type="Pfam" id="PF16640">
    <property type="entry name" value="Big_3_5"/>
    <property type="match status" value="2"/>
</dbReference>